<reference evidence="2" key="2">
    <citation type="submission" date="2015-01" db="EMBL/GenBank/DDBJ databases">
        <title>Evolutionary Origins and Diversification of the Mycorrhizal Mutualists.</title>
        <authorList>
            <consortium name="DOE Joint Genome Institute"/>
            <consortium name="Mycorrhizal Genomics Consortium"/>
            <person name="Kohler A."/>
            <person name="Kuo A."/>
            <person name="Nagy L.G."/>
            <person name="Floudas D."/>
            <person name="Copeland A."/>
            <person name="Barry K.W."/>
            <person name="Cichocki N."/>
            <person name="Veneault-Fourrey C."/>
            <person name="LaButti K."/>
            <person name="Lindquist E.A."/>
            <person name="Lipzen A."/>
            <person name="Lundell T."/>
            <person name="Morin E."/>
            <person name="Murat C."/>
            <person name="Riley R."/>
            <person name="Ohm R."/>
            <person name="Sun H."/>
            <person name="Tunlid A."/>
            <person name="Henrissat B."/>
            <person name="Grigoriev I.V."/>
            <person name="Hibbett D.S."/>
            <person name="Martin F."/>
        </authorList>
    </citation>
    <scope>NUCLEOTIDE SEQUENCE [LARGE SCALE GENOMIC DNA]</scope>
    <source>
        <strain evidence="2">MUT 4182</strain>
    </source>
</reference>
<protein>
    <submittedName>
        <fullName evidence="1">Uncharacterized protein</fullName>
    </submittedName>
</protein>
<sequence length="97" mass="10377">MGYGPLIQPLNYAALLTGDDVQTELARVVEDLRTWLTVVETGLNGVLEATSVPLSSLQDGMLAEDGMEADSLVADESYDAEGHDYEEGVMQEGLSTV</sequence>
<dbReference type="AlphaFoldDB" id="A0A0C3QHS6"/>
<organism evidence="1 2">
    <name type="scientific">Tulasnella calospora MUT 4182</name>
    <dbReference type="NCBI Taxonomy" id="1051891"/>
    <lineage>
        <taxon>Eukaryota</taxon>
        <taxon>Fungi</taxon>
        <taxon>Dikarya</taxon>
        <taxon>Basidiomycota</taxon>
        <taxon>Agaricomycotina</taxon>
        <taxon>Agaricomycetes</taxon>
        <taxon>Cantharellales</taxon>
        <taxon>Tulasnellaceae</taxon>
        <taxon>Tulasnella</taxon>
    </lineage>
</organism>
<accession>A0A0C3QHS6</accession>
<reference evidence="1 2" key="1">
    <citation type="submission" date="2014-04" db="EMBL/GenBank/DDBJ databases">
        <authorList>
            <consortium name="DOE Joint Genome Institute"/>
            <person name="Kuo A."/>
            <person name="Girlanda M."/>
            <person name="Perotto S."/>
            <person name="Kohler A."/>
            <person name="Nagy L.G."/>
            <person name="Floudas D."/>
            <person name="Copeland A."/>
            <person name="Barry K.W."/>
            <person name="Cichocki N."/>
            <person name="Veneault-Fourrey C."/>
            <person name="LaButti K."/>
            <person name="Lindquist E.A."/>
            <person name="Lipzen A."/>
            <person name="Lundell T."/>
            <person name="Morin E."/>
            <person name="Murat C."/>
            <person name="Sun H."/>
            <person name="Tunlid A."/>
            <person name="Henrissat B."/>
            <person name="Grigoriev I.V."/>
            <person name="Hibbett D.S."/>
            <person name="Martin F."/>
            <person name="Nordberg H.P."/>
            <person name="Cantor M.N."/>
            <person name="Hua S.X."/>
        </authorList>
    </citation>
    <scope>NUCLEOTIDE SEQUENCE [LARGE SCALE GENOMIC DNA]</scope>
    <source>
        <strain evidence="1 2">MUT 4182</strain>
    </source>
</reference>
<dbReference type="EMBL" id="KN823044">
    <property type="protein sequence ID" value="KIO25339.1"/>
    <property type="molecule type" value="Genomic_DNA"/>
</dbReference>
<dbReference type="HOGENOM" id="CLU_2348213_0_0_1"/>
<proteinExistence type="predicted"/>
<evidence type="ECO:0000313" key="2">
    <source>
        <dbReference type="Proteomes" id="UP000054248"/>
    </source>
</evidence>
<dbReference type="Proteomes" id="UP000054248">
    <property type="component" value="Unassembled WGS sequence"/>
</dbReference>
<evidence type="ECO:0000313" key="1">
    <source>
        <dbReference type="EMBL" id="KIO25339.1"/>
    </source>
</evidence>
<name>A0A0C3QHS6_9AGAM</name>
<dbReference type="OrthoDB" id="2996338at2759"/>
<gene>
    <name evidence="1" type="ORF">M407DRAFT_92790</name>
</gene>
<keyword evidence="2" id="KW-1185">Reference proteome</keyword>